<protein>
    <recommendedName>
        <fullName evidence="2">cyclic-guanylate-specific phosphodiesterase</fullName>
        <ecNumber evidence="2">3.1.4.52</ecNumber>
    </recommendedName>
</protein>
<evidence type="ECO:0000313" key="13">
    <source>
        <dbReference type="Proteomes" id="UP000295530"/>
    </source>
</evidence>
<dbReference type="PANTHER" id="PTHR33121">
    <property type="entry name" value="CYCLIC DI-GMP PHOSPHODIESTERASE PDEF"/>
    <property type="match status" value="1"/>
</dbReference>
<keyword evidence="8 10" id="KW-0472">Membrane</keyword>
<evidence type="ECO:0000256" key="5">
    <source>
        <dbReference type="ARBA" id="ARBA00022692"/>
    </source>
</evidence>
<dbReference type="SUPFAM" id="SSF141868">
    <property type="entry name" value="EAL domain-like"/>
    <property type="match status" value="1"/>
</dbReference>
<dbReference type="InterPro" id="IPR024744">
    <property type="entry name" value="CSS-motif_dom"/>
</dbReference>
<evidence type="ECO:0000256" key="1">
    <source>
        <dbReference type="ARBA" id="ARBA00004651"/>
    </source>
</evidence>
<evidence type="ECO:0000256" key="7">
    <source>
        <dbReference type="ARBA" id="ARBA00022989"/>
    </source>
</evidence>
<evidence type="ECO:0000313" key="12">
    <source>
        <dbReference type="EMBL" id="TDN59994.1"/>
    </source>
</evidence>
<dbReference type="GO" id="GO:0005886">
    <property type="term" value="C:plasma membrane"/>
    <property type="evidence" value="ECO:0007669"/>
    <property type="project" value="UniProtKB-SubCell"/>
</dbReference>
<keyword evidence="5 10" id="KW-0812">Transmembrane</keyword>
<evidence type="ECO:0000256" key="4">
    <source>
        <dbReference type="ARBA" id="ARBA00022636"/>
    </source>
</evidence>
<sequence length="530" mass="59328">MQTAQNLIKRYRRKRIIVCLIVAVATLLVTFGLRFISQRDLNQRRIDAYAIHAVESLDKILMPMAGKRDELVSLVGQPCEVAHLPIRKQAAALQTLRSIALVKSGILYCSSVFGDRNVALRQRQSSLPAPQPQLMLSTDQTLLKGSPILIQWYPASQDGEDGVLLTINIDLLSSLLLEPQEPLIRRVVVSVGNRYYSESQGISDNLQLDDDEKLVSRQSGLFPFSVSVSTPGASMLALKDLPSQVPLAAILTLVLTAVAWIATAGRMSFSREITLGIARREFELYCQPQLDTRTQQCTGVEILLRWNNPRLGRISPEVFIPVAERENLIAPLTRYVITETIRQIEYFPASQQFHISINVSSSHFLQGALLRDVNQYWFAARPLQQLVLEITERDNLQGVDYRLVRELHRKGVRLAIDDFGTGSSTLSWLEQLHPDILKIDKSFTNAIGTDAVNSTVTDIIIALGQRLNIELVAEGVETPQQAHYLRRHGVHILQGFLYAKPMPLAEFPRWLSGGNPPPKEHNGHVLPVIL</sequence>
<dbReference type="Pfam" id="PF00563">
    <property type="entry name" value="EAL"/>
    <property type="match status" value="1"/>
</dbReference>
<comment type="caution">
    <text evidence="12">The sequence shown here is derived from an EMBL/GenBank/DDBJ whole genome shotgun (WGS) entry which is preliminary data.</text>
</comment>
<dbReference type="AlphaFoldDB" id="A0A4R6ELY2"/>
<evidence type="ECO:0000256" key="6">
    <source>
        <dbReference type="ARBA" id="ARBA00022801"/>
    </source>
</evidence>
<dbReference type="Gene3D" id="3.20.20.450">
    <property type="entry name" value="EAL domain"/>
    <property type="match status" value="1"/>
</dbReference>
<comment type="catalytic activity">
    <reaction evidence="9">
        <text>3',3'-c-di-GMP + H2O = 5'-phosphoguanylyl(3'-&gt;5')guanosine + H(+)</text>
        <dbReference type="Rhea" id="RHEA:24902"/>
        <dbReference type="ChEBI" id="CHEBI:15377"/>
        <dbReference type="ChEBI" id="CHEBI:15378"/>
        <dbReference type="ChEBI" id="CHEBI:58754"/>
        <dbReference type="ChEBI" id="CHEBI:58805"/>
        <dbReference type="EC" id="3.1.4.52"/>
    </reaction>
</comment>
<keyword evidence="3" id="KW-1003">Cell membrane</keyword>
<keyword evidence="4" id="KW-0973">c-di-GMP</keyword>
<keyword evidence="6" id="KW-0378">Hydrolase</keyword>
<evidence type="ECO:0000259" key="11">
    <source>
        <dbReference type="PROSITE" id="PS50883"/>
    </source>
</evidence>
<dbReference type="RefSeq" id="WP_133460694.1">
    <property type="nucleotide sequence ID" value="NZ_SNVX01000003.1"/>
</dbReference>
<dbReference type="Pfam" id="PF12792">
    <property type="entry name" value="CSS-motif"/>
    <property type="match status" value="1"/>
</dbReference>
<dbReference type="SMART" id="SM00052">
    <property type="entry name" value="EAL"/>
    <property type="match status" value="1"/>
</dbReference>
<dbReference type="PANTHER" id="PTHR33121:SF79">
    <property type="entry name" value="CYCLIC DI-GMP PHOSPHODIESTERASE PDED-RELATED"/>
    <property type="match status" value="1"/>
</dbReference>
<dbReference type="InterPro" id="IPR050706">
    <property type="entry name" value="Cyclic-di-GMP_PDE-like"/>
</dbReference>
<feature type="transmembrane region" description="Helical" evidence="10">
    <location>
        <begin position="16"/>
        <end position="36"/>
    </location>
</feature>
<dbReference type="GO" id="GO:0071111">
    <property type="term" value="F:cyclic-guanylate-specific phosphodiesterase activity"/>
    <property type="evidence" value="ECO:0007669"/>
    <property type="project" value="UniProtKB-EC"/>
</dbReference>
<dbReference type="Proteomes" id="UP000295530">
    <property type="component" value="Unassembled WGS sequence"/>
</dbReference>
<dbReference type="EMBL" id="SNVX01000003">
    <property type="protein sequence ID" value="TDN59994.1"/>
    <property type="molecule type" value="Genomic_DNA"/>
</dbReference>
<evidence type="ECO:0000256" key="10">
    <source>
        <dbReference type="SAM" id="Phobius"/>
    </source>
</evidence>
<keyword evidence="7 10" id="KW-1133">Transmembrane helix</keyword>
<dbReference type="InterPro" id="IPR035919">
    <property type="entry name" value="EAL_sf"/>
</dbReference>
<accession>A0A4R6ELY2</accession>
<feature type="domain" description="EAL" evidence="11">
    <location>
        <begin position="266"/>
        <end position="515"/>
    </location>
</feature>
<dbReference type="EC" id="3.1.4.52" evidence="2"/>
<proteinExistence type="predicted"/>
<reference evidence="12 13" key="1">
    <citation type="submission" date="2019-03" db="EMBL/GenBank/DDBJ databases">
        <title>Genomic analyses of the natural microbiome of Caenorhabditis elegans.</title>
        <authorList>
            <person name="Samuel B."/>
        </authorList>
    </citation>
    <scope>NUCLEOTIDE SEQUENCE [LARGE SCALE GENOMIC DNA]</scope>
    <source>
        <strain evidence="12 13">BIGb0156</strain>
    </source>
</reference>
<dbReference type="OrthoDB" id="675397at2"/>
<evidence type="ECO:0000256" key="8">
    <source>
        <dbReference type="ARBA" id="ARBA00023136"/>
    </source>
</evidence>
<keyword evidence="13" id="KW-1185">Reference proteome</keyword>
<dbReference type="PROSITE" id="PS50883">
    <property type="entry name" value="EAL"/>
    <property type="match status" value="1"/>
</dbReference>
<dbReference type="CDD" id="cd01948">
    <property type="entry name" value="EAL"/>
    <property type="match status" value="1"/>
</dbReference>
<organism evidence="12 13">
    <name type="scientific">Scandinavium goeteborgense</name>
    <dbReference type="NCBI Taxonomy" id="1851514"/>
    <lineage>
        <taxon>Bacteria</taxon>
        <taxon>Pseudomonadati</taxon>
        <taxon>Pseudomonadota</taxon>
        <taxon>Gammaproteobacteria</taxon>
        <taxon>Enterobacterales</taxon>
        <taxon>Enterobacteriaceae</taxon>
        <taxon>Scandinavium</taxon>
    </lineage>
</organism>
<evidence type="ECO:0000256" key="3">
    <source>
        <dbReference type="ARBA" id="ARBA00022475"/>
    </source>
</evidence>
<evidence type="ECO:0000256" key="9">
    <source>
        <dbReference type="ARBA" id="ARBA00034290"/>
    </source>
</evidence>
<gene>
    <name evidence="12" type="ORF">EC847_103174</name>
</gene>
<evidence type="ECO:0000256" key="2">
    <source>
        <dbReference type="ARBA" id="ARBA00012282"/>
    </source>
</evidence>
<comment type="subcellular location">
    <subcellularLocation>
        <location evidence="1">Cell membrane</location>
        <topology evidence="1">Multi-pass membrane protein</topology>
    </subcellularLocation>
</comment>
<dbReference type="InterPro" id="IPR001633">
    <property type="entry name" value="EAL_dom"/>
</dbReference>
<name>A0A4R6ELY2_SCAGO</name>